<dbReference type="PANTHER" id="PTHR48107">
    <property type="entry name" value="NADPH-DEPENDENT ALDEHYDE REDUCTASE-LIKE PROTEIN, CHLOROPLASTIC-RELATED"/>
    <property type="match status" value="1"/>
</dbReference>
<dbReference type="PRINTS" id="PR00080">
    <property type="entry name" value="SDRFAMILY"/>
</dbReference>
<keyword evidence="2" id="KW-0560">Oxidoreductase</keyword>
<dbReference type="InterPro" id="IPR057326">
    <property type="entry name" value="KR_dom"/>
</dbReference>
<evidence type="ECO:0000259" key="3">
    <source>
        <dbReference type="SMART" id="SM00822"/>
    </source>
</evidence>
<sequence length="270" mass="27817">MSNWASQSETSHRLADAGEDASPRRSVLITGGSRGIGRETALLAARHGLRVALSYVAREEEALDVVARIVALGGEALAVRCDVAVEADVVGLFDAAEARFGHIDGVVAGAGIVAPALCLADMPLDRLRRMFDVNILGTYLTAREAARRLSRSRGGRGGAIVLLSSIASRLGSPGEFVDYAGTKGAIDTLVIGLAKELGPQGVRVNGVRPGLIETEMHASGGQPDRVARLGPTAPLGRAGHAAEVAEAILWLLGDGASYVTGAVIDVAGGR</sequence>
<dbReference type="SUPFAM" id="SSF51735">
    <property type="entry name" value="NAD(P)-binding Rossmann-fold domains"/>
    <property type="match status" value="1"/>
</dbReference>
<keyword evidence="5" id="KW-1185">Reference proteome</keyword>
<dbReference type="InterPro" id="IPR020904">
    <property type="entry name" value="Sc_DH/Rdtase_CS"/>
</dbReference>
<reference evidence="4 5" key="1">
    <citation type="submission" date="2023-07" db="EMBL/GenBank/DDBJ databases">
        <title>Genomic Encyclopedia of Type Strains, Phase IV (KMG-IV): sequencing the most valuable type-strain genomes for metagenomic binning, comparative biology and taxonomic classification.</title>
        <authorList>
            <person name="Goeker M."/>
        </authorList>
    </citation>
    <scope>NUCLEOTIDE SEQUENCE [LARGE SCALE GENOMIC DNA]</scope>
    <source>
        <strain evidence="4 5">DSM 19619</strain>
    </source>
</reference>
<dbReference type="PROSITE" id="PS00061">
    <property type="entry name" value="ADH_SHORT"/>
    <property type="match status" value="1"/>
</dbReference>
<dbReference type="CDD" id="cd05233">
    <property type="entry name" value="SDR_c"/>
    <property type="match status" value="1"/>
</dbReference>
<dbReference type="InterPro" id="IPR036291">
    <property type="entry name" value="NAD(P)-bd_dom_sf"/>
</dbReference>
<dbReference type="Gene3D" id="3.40.50.720">
    <property type="entry name" value="NAD(P)-binding Rossmann-like Domain"/>
    <property type="match status" value="1"/>
</dbReference>
<dbReference type="PANTHER" id="PTHR48107:SF7">
    <property type="entry name" value="RE15974P"/>
    <property type="match status" value="1"/>
</dbReference>
<dbReference type="SMART" id="SM00822">
    <property type="entry name" value="PKS_KR"/>
    <property type="match status" value="1"/>
</dbReference>
<evidence type="ECO:0000313" key="5">
    <source>
        <dbReference type="Proteomes" id="UP001242480"/>
    </source>
</evidence>
<proteinExistence type="inferred from homology"/>
<gene>
    <name evidence="4" type="ORF">QO011_007091</name>
</gene>
<dbReference type="Pfam" id="PF13561">
    <property type="entry name" value="adh_short_C2"/>
    <property type="match status" value="1"/>
</dbReference>
<dbReference type="NCBIfam" id="NF005400">
    <property type="entry name" value="PRK06947.1"/>
    <property type="match status" value="1"/>
</dbReference>
<evidence type="ECO:0000313" key="4">
    <source>
        <dbReference type="EMBL" id="MDQ0474052.1"/>
    </source>
</evidence>
<evidence type="ECO:0000256" key="2">
    <source>
        <dbReference type="ARBA" id="ARBA00023002"/>
    </source>
</evidence>
<protein>
    <submittedName>
        <fullName evidence="4">NAD(P)-dependent dehydrogenase (Short-subunit alcohol dehydrogenase family)</fullName>
    </submittedName>
</protein>
<name>A0ABU0JIF1_9HYPH</name>
<organism evidence="4 5">
    <name type="scientific">Labrys wisconsinensis</name>
    <dbReference type="NCBI Taxonomy" id="425677"/>
    <lineage>
        <taxon>Bacteria</taxon>
        <taxon>Pseudomonadati</taxon>
        <taxon>Pseudomonadota</taxon>
        <taxon>Alphaproteobacteria</taxon>
        <taxon>Hyphomicrobiales</taxon>
        <taxon>Xanthobacteraceae</taxon>
        <taxon>Labrys</taxon>
    </lineage>
</organism>
<dbReference type="EMBL" id="JAUSVX010000020">
    <property type="protein sequence ID" value="MDQ0474052.1"/>
    <property type="molecule type" value="Genomic_DNA"/>
</dbReference>
<comment type="similarity">
    <text evidence="1">Belongs to the short-chain dehydrogenases/reductases (SDR) family.</text>
</comment>
<dbReference type="RefSeq" id="WP_307283038.1">
    <property type="nucleotide sequence ID" value="NZ_JAUSVX010000020.1"/>
</dbReference>
<dbReference type="InterPro" id="IPR002347">
    <property type="entry name" value="SDR_fam"/>
</dbReference>
<evidence type="ECO:0000256" key="1">
    <source>
        <dbReference type="ARBA" id="ARBA00006484"/>
    </source>
</evidence>
<accession>A0ABU0JIF1</accession>
<comment type="caution">
    <text evidence="4">The sequence shown here is derived from an EMBL/GenBank/DDBJ whole genome shotgun (WGS) entry which is preliminary data.</text>
</comment>
<dbReference type="Proteomes" id="UP001242480">
    <property type="component" value="Unassembled WGS sequence"/>
</dbReference>
<dbReference type="PRINTS" id="PR00081">
    <property type="entry name" value="GDHRDH"/>
</dbReference>
<feature type="domain" description="Ketoreductase" evidence="3">
    <location>
        <begin position="25"/>
        <end position="214"/>
    </location>
</feature>